<dbReference type="SUPFAM" id="SSF47323">
    <property type="entry name" value="Anticodon-binding domain of a subclass of class I aminoacyl-tRNA synthetases"/>
    <property type="match status" value="1"/>
</dbReference>
<dbReference type="EC" id="6.1.1.10" evidence="2"/>
<dbReference type="Gene3D" id="2.170.220.10">
    <property type="match status" value="1"/>
</dbReference>
<keyword evidence="5 10" id="KW-0067">ATP-binding</keyword>
<feature type="domain" description="Methionyl-tRNA synthetase anticodon-binding" evidence="13">
    <location>
        <begin position="506"/>
        <end position="607"/>
    </location>
</feature>
<dbReference type="GO" id="GO:0005739">
    <property type="term" value="C:mitochondrion"/>
    <property type="evidence" value="ECO:0007669"/>
    <property type="project" value="UniProtKB-ARBA"/>
</dbReference>
<evidence type="ECO:0000256" key="5">
    <source>
        <dbReference type="ARBA" id="ARBA00022840"/>
    </source>
</evidence>
<dbReference type="OrthoDB" id="24670at2759"/>
<dbReference type="Gene3D" id="1.10.730.10">
    <property type="entry name" value="Isoleucyl-tRNA Synthetase, Domain 1"/>
    <property type="match status" value="1"/>
</dbReference>
<name>A0A9P7B9Q6_RHOMI</name>
<dbReference type="PANTHER" id="PTHR43326:SF1">
    <property type="entry name" value="METHIONINE--TRNA LIGASE, MITOCHONDRIAL"/>
    <property type="match status" value="1"/>
</dbReference>
<keyword evidence="3 10" id="KW-0436">Ligase</keyword>
<organism evidence="14 15">
    <name type="scientific">Rhodotorula mucilaginosa</name>
    <name type="common">Yeast</name>
    <name type="synonym">Rhodotorula rubra</name>
    <dbReference type="NCBI Taxonomy" id="5537"/>
    <lineage>
        <taxon>Eukaryota</taxon>
        <taxon>Fungi</taxon>
        <taxon>Dikarya</taxon>
        <taxon>Basidiomycota</taxon>
        <taxon>Pucciniomycotina</taxon>
        <taxon>Microbotryomycetes</taxon>
        <taxon>Sporidiobolales</taxon>
        <taxon>Sporidiobolaceae</taxon>
        <taxon>Rhodotorula</taxon>
    </lineage>
</organism>
<evidence type="ECO:0000256" key="7">
    <source>
        <dbReference type="ARBA" id="ARBA00023146"/>
    </source>
</evidence>
<dbReference type="InterPro" id="IPR014758">
    <property type="entry name" value="Met-tRNA_synth"/>
</dbReference>
<dbReference type="InterPro" id="IPR014729">
    <property type="entry name" value="Rossmann-like_a/b/a_fold"/>
</dbReference>
<proteinExistence type="inferred from homology"/>
<dbReference type="FunFam" id="2.170.220.10:FF:000001">
    <property type="entry name" value="methionine--tRNA ligase, mitochondrial"/>
    <property type="match status" value="1"/>
</dbReference>
<evidence type="ECO:0000259" key="12">
    <source>
        <dbReference type="Pfam" id="PF09334"/>
    </source>
</evidence>
<comment type="similarity">
    <text evidence="1 10">Belongs to the class-I aminoacyl-tRNA synthetase family.</text>
</comment>
<gene>
    <name evidence="14" type="primary">MSM1_2</name>
    <name evidence="14" type="ORF">C6P46_004317</name>
</gene>
<keyword evidence="4 10" id="KW-0547">Nucleotide-binding</keyword>
<dbReference type="InterPro" id="IPR015413">
    <property type="entry name" value="Methionyl/Leucyl_tRNA_Synth"/>
</dbReference>
<protein>
    <recommendedName>
        <fullName evidence="9">Probable methionine--tRNA ligase, mitochondrial</fullName>
        <ecNumber evidence="2">6.1.1.10</ecNumber>
    </recommendedName>
</protein>
<evidence type="ECO:0000256" key="11">
    <source>
        <dbReference type="SAM" id="SignalP"/>
    </source>
</evidence>
<dbReference type="AlphaFoldDB" id="A0A9P7B9Q6"/>
<evidence type="ECO:0000256" key="6">
    <source>
        <dbReference type="ARBA" id="ARBA00022917"/>
    </source>
</evidence>
<keyword evidence="15" id="KW-1185">Reference proteome</keyword>
<feature type="signal peptide" evidence="11">
    <location>
        <begin position="1"/>
        <end position="18"/>
    </location>
</feature>
<evidence type="ECO:0000256" key="10">
    <source>
        <dbReference type="RuleBase" id="RU363039"/>
    </source>
</evidence>
<dbReference type="InterPro" id="IPR041872">
    <property type="entry name" value="Anticodon_Met"/>
</dbReference>
<dbReference type="PANTHER" id="PTHR43326">
    <property type="entry name" value="METHIONYL-TRNA SYNTHETASE"/>
    <property type="match status" value="1"/>
</dbReference>
<dbReference type="GO" id="GO:0004825">
    <property type="term" value="F:methionine-tRNA ligase activity"/>
    <property type="evidence" value="ECO:0007669"/>
    <property type="project" value="UniProtKB-EC"/>
</dbReference>
<dbReference type="InterPro" id="IPR023457">
    <property type="entry name" value="Met-tRNA_synth_2"/>
</dbReference>
<sequence>MMLYFAWMLLYLVKRCNTLVNEQKPTSISSNSQRFLPLTDHSLDLADFLKRGEMAMRALASRLPPELVALTRRHLLERAAAPPPAPAAAIRSFSASPHPRQATTRAADKSFFATTPIFYVNADPHIGHLHSTLLADVYTRHARLRDPATPAIMCTGTDEHGLKIQRVAEAKGIPPKELCDNDLARAANIDYTYFIRTTEDRHRVAVEHVWRELERRGYIYKSSYSGWYAVSDEAYVPESQVAEVIDEKSGEKYMASPACTETGTRVEWMQEENYKFRLSAFRDRLVQWLSAAPTPVQPPSRSAALLSALDHPLSTDLNDLSISRPTSRLSWGIRVPGDPEHTIYVWIDALVNYMTVAGYPWQGGEEFAAGQVWPPDLQVVGKDIIRFHALYLPAILLALDLPLPKHILTHGHWTMDRFKMSKSRGNVANPFEAMKLWGVDAMRMYLMRVGGNSAGDADYSAAEIERFYRKDLAGQMGNLLARVTAKKLTKKLDAPELMYTMPEKLEAEDAQLVKLLEELPDVFEQHLSSFEVYRALAAVFDALAEANRHVQQLSPWLATASPSAVHRALFFGSETLRMSAILLQPFMPTKSEQLLDMLGVPADRRAWACRYFGQGGARVAVTGGKTHLWPPILTAAEPTAQS</sequence>
<evidence type="ECO:0000313" key="15">
    <source>
        <dbReference type="Proteomes" id="UP000777482"/>
    </source>
</evidence>
<dbReference type="NCBIfam" id="TIGR00398">
    <property type="entry name" value="metG"/>
    <property type="match status" value="1"/>
</dbReference>
<keyword evidence="6 10" id="KW-0648">Protein biosynthesis</keyword>
<dbReference type="PRINTS" id="PR01041">
    <property type="entry name" value="TRNASYNTHMET"/>
</dbReference>
<evidence type="ECO:0000256" key="9">
    <source>
        <dbReference type="ARBA" id="ARBA00068817"/>
    </source>
</evidence>
<comment type="catalytic activity">
    <reaction evidence="8">
        <text>tRNA(Met) + L-methionine + ATP = L-methionyl-tRNA(Met) + AMP + diphosphate</text>
        <dbReference type="Rhea" id="RHEA:13481"/>
        <dbReference type="Rhea" id="RHEA-COMP:9667"/>
        <dbReference type="Rhea" id="RHEA-COMP:9698"/>
        <dbReference type="ChEBI" id="CHEBI:30616"/>
        <dbReference type="ChEBI" id="CHEBI:33019"/>
        <dbReference type="ChEBI" id="CHEBI:57844"/>
        <dbReference type="ChEBI" id="CHEBI:78442"/>
        <dbReference type="ChEBI" id="CHEBI:78530"/>
        <dbReference type="ChEBI" id="CHEBI:456215"/>
        <dbReference type="EC" id="6.1.1.10"/>
    </reaction>
</comment>
<evidence type="ECO:0000256" key="3">
    <source>
        <dbReference type="ARBA" id="ARBA00022598"/>
    </source>
</evidence>
<dbReference type="InterPro" id="IPR009080">
    <property type="entry name" value="tRNAsynth_Ia_anticodon-bd"/>
</dbReference>
<reference evidence="14 15" key="1">
    <citation type="submission" date="2020-11" db="EMBL/GenBank/DDBJ databases">
        <title>Kefir isolates.</title>
        <authorList>
            <person name="Marcisauskas S."/>
            <person name="Kim Y."/>
            <person name="Blasche S."/>
        </authorList>
    </citation>
    <scope>NUCLEOTIDE SEQUENCE [LARGE SCALE GENOMIC DNA]</scope>
    <source>
        <strain evidence="14 15">KR</strain>
    </source>
</reference>
<dbReference type="Pfam" id="PF19303">
    <property type="entry name" value="Anticodon_3"/>
    <property type="match status" value="1"/>
</dbReference>
<keyword evidence="7 10" id="KW-0030">Aminoacyl-tRNA synthetase</keyword>
<comment type="caution">
    <text evidence="14">The sequence shown here is derived from an EMBL/GenBank/DDBJ whole genome shotgun (WGS) entry which is preliminary data.</text>
</comment>
<feature type="domain" description="Methionyl/Leucyl tRNA synthetase" evidence="12">
    <location>
        <begin position="112"/>
        <end position="483"/>
    </location>
</feature>
<feature type="chain" id="PRO_5040451444" description="Probable methionine--tRNA ligase, mitochondrial" evidence="11">
    <location>
        <begin position="19"/>
        <end position="642"/>
    </location>
</feature>
<dbReference type="CDD" id="cd00814">
    <property type="entry name" value="MetRS_core"/>
    <property type="match status" value="1"/>
</dbReference>
<dbReference type="InterPro" id="IPR033911">
    <property type="entry name" value="MetRS_core"/>
</dbReference>
<evidence type="ECO:0000256" key="2">
    <source>
        <dbReference type="ARBA" id="ARBA00012838"/>
    </source>
</evidence>
<accession>A0A9P7B9Q6</accession>
<dbReference type="EMBL" id="PUHQ01000004">
    <property type="protein sequence ID" value="KAG0666651.1"/>
    <property type="molecule type" value="Genomic_DNA"/>
</dbReference>
<dbReference type="Proteomes" id="UP000777482">
    <property type="component" value="Unassembled WGS sequence"/>
</dbReference>
<evidence type="ECO:0000256" key="1">
    <source>
        <dbReference type="ARBA" id="ARBA00005594"/>
    </source>
</evidence>
<evidence type="ECO:0000313" key="14">
    <source>
        <dbReference type="EMBL" id="KAG0666651.1"/>
    </source>
</evidence>
<evidence type="ECO:0000256" key="8">
    <source>
        <dbReference type="ARBA" id="ARBA00047364"/>
    </source>
</evidence>
<dbReference type="Gene3D" id="3.40.50.620">
    <property type="entry name" value="HUPs"/>
    <property type="match status" value="1"/>
</dbReference>
<keyword evidence="11" id="KW-0732">Signal</keyword>
<dbReference type="Pfam" id="PF09334">
    <property type="entry name" value="tRNA-synt_1g"/>
    <property type="match status" value="1"/>
</dbReference>
<dbReference type="GO" id="GO:0006431">
    <property type="term" value="P:methionyl-tRNA aminoacylation"/>
    <property type="evidence" value="ECO:0007669"/>
    <property type="project" value="InterPro"/>
</dbReference>
<evidence type="ECO:0000259" key="13">
    <source>
        <dbReference type="Pfam" id="PF19303"/>
    </source>
</evidence>
<dbReference type="SUPFAM" id="SSF52374">
    <property type="entry name" value="Nucleotidylyl transferase"/>
    <property type="match status" value="1"/>
</dbReference>
<evidence type="ECO:0000256" key="4">
    <source>
        <dbReference type="ARBA" id="ARBA00022741"/>
    </source>
</evidence>
<dbReference type="GO" id="GO:0005524">
    <property type="term" value="F:ATP binding"/>
    <property type="evidence" value="ECO:0007669"/>
    <property type="project" value="UniProtKB-KW"/>
</dbReference>